<dbReference type="Proteomes" id="UP000751614">
    <property type="component" value="Unassembled WGS sequence"/>
</dbReference>
<keyword evidence="1" id="KW-0175">Coiled coil</keyword>
<evidence type="ECO:0000313" key="3">
    <source>
        <dbReference type="Proteomes" id="UP000751614"/>
    </source>
</evidence>
<dbReference type="RefSeq" id="WP_138835921.1">
    <property type="nucleotide sequence ID" value="NZ_VCNI01000002.1"/>
</dbReference>
<evidence type="ECO:0008006" key="4">
    <source>
        <dbReference type="Google" id="ProtNLM"/>
    </source>
</evidence>
<dbReference type="EMBL" id="VCNI01000002">
    <property type="protein sequence ID" value="TMU54591.1"/>
    <property type="molecule type" value="Genomic_DNA"/>
</dbReference>
<accession>A0ABY2WJA5</accession>
<sequence>MKKYTFKRIEVNNLDDFRNDIIKCLGDEIFECNTLDQLVYKSLKVIHPVYKNLKNEDQSLQNKSLKVLEHFGFNRTGKIHVSVRGENGERILLNEENRLLSPKQKFLNQIIRFKQVPKAHLEYLVGNSEYHLKKMTQLVNRYFETPFIAKMFWKEEKVPSNQNERMLLDYYKRCLSEQQFILSYRFGEKIKERAIVKATKMPINLPMNLFDFFDFPYYSSKTYSEGYFDHEKIDTVYHRLVETTVHEEDENLTKLYFRNKRIFYSKLFKEYHSSQYFKDIKYYSQILPLSNTRKNVLNELEFLFQKKKWVSFYGIALSQIEGLFLEMTNVVGTKGKRSMYHKINEIKDSDSTGNLDYYQYYIPQLRNKFMHGALDGEEGIKENSFDLLTDIRYLLMIFHELDNPLVKLKRILSNSNYTFSTIEEITSFFQILSDKNESLRGFVKTHAHEIKKFLKEKLVENKNLEVIVSNLQNEVKDAIEITIRFLDTIFLEKGLNFGFSNSHTIKIFFDNENNRKLLQKEYFILGNTFNELSIYNIFLTKYTKWIEMNDSLSFYLKNISQEYKADLQKLIVISRLVED</sequence>
<keyword evidence="3" id="KW-1185">Reference proteome</keyword>
<feature type="coiled-coil region" evidence="1">
    <location>
        <begin position="454"/>
        <end position="481"/>
    </location>
</feature>
<evidence type="ECO:0000313" key="2">
    <source>
        <dbReference type="EMBL" id="TMU54591.1"/>
    </source>
</evidence>
<gene>
    <name evidence="2" type="ORF">FGG15_10275</name>
</gene>
<protein>
    <recommendedName>
        <fullName evidence="4">Apea-like HEPN domain-containing protein</fullName>
    </recommendedName>
</protein>
<proteinExistence type="predicted"/>
<comment type="caution">
    <text evidence="2">The sequence shown here is derived from an EMBL/GenBank/DDBJ whole genome shotgun (WGS) entry which is preliminary data.</text>
</comment>
<evidence type="ECO:0000256" key="1">
    <source>
        <dbReference type="SAM" id="Coils"/>
    </source>
</evidence>
<name>A0ABY2WJA5_9FLAO</name>
<reference evidence="2 3" key="1">
    <citation type="submission" date="2019-05" db="EMBL/GenBank/DDBJ databases">
        <title>Flagellimonas sp. AsT0115, sp. nov., isolated from a marine red algae, Asparagopsis taxiformis.</title>
        <authorList>
            <person name="Kim J."/>
            <person name="Jeong S.E."/>
            <person name="Jeon C.O."/>
        </authorList>
    </citation>
    <scope>NUCLEOTIDE SEQUENCE [LARGE SCALE GENOMIC DNA]</scope>
    <source>
        <strain evidence="2 3">AsT0115</strain>
    </source>
</reference>
<organism evidence="2 3">
    <name type="scientific">Flagellimonas algicola</name>
    <dbReference type="NCBI Taxonomy" id="2583815"/>
    <lineage>
        <taxon>Bacteria</taxon>
        <taxon>Pseudomonadati</taxon>
        <taxon>Bacteroidota</taxon>
        <taxon>Flavobacteriia</taxon>
        <taxon>Flavobacteriales</taxon>
        <taxon>Flavobacteriaceae</taxon>
        <taxon>Flagellimonas</taxon>
    </lineage>
</organism>